<sequence>MIRLLPDMPSGVLGFEAVDEVEEEDYRDVLVPAIERAIDKFGKVRMVYLLGPEFEEYEDDAMKADLKLGLSHPASFERIAIVTNVGWAKPAIRALSLIMPGHARTFRVAQLDEAKAWAAEGFTPAE</sequence>
<name>A0ABY5PEK5_9ACTN</name>
<evidence type="ECO:0000313" key="1">
    <source>
        <dbReference type="EMBL" id="UUY03094.1"/>
    </source>
</evidence>
<keyword evidence="2" id="KW-1185">Reference proteome</keyword>
<accession>A0ABY5PEK5</accession>
<dbReference type="Pfam" id="PF11964">
    <property type="entry name" value="SpoIIAA-like"/>
    <property type="match status" value="1"/>
</dbReference>
<dbReference type="InterPro" id="IPR021866">
    <property type="entry name" value="SpoIIAA-like"/>
</dbReference>
<dbReference type="InterPro" id="IPR038396">
    <property type="entry name" value="SpoIIAA-like_sf"/>
</dbReference>
<dbReference type="Gene3D" id="3.40.50.10600">
    <property type="entry name" value="SpoIIaa-like domains"/>
    <property type="match status" value="1"/>
</dbReference>
<dbReference type="InterPro" id="IPR036513">
    <property type="entry name" value="STAS_dom_sf"/>
</dbReference>
<dbReference type="EMBL" id="CP088295">
    <property type="protein sequence ID" value="UUY03094.1"/>
    <property type="molecule type" value="Genomic_DNA"/>
</dbReference>
<dbReference type="SUPFAM" id="SSF52091">
    <property type="entry name" value="SpoIIaa-like"/>
    <property type="match status" value="1"/>
</dbReference>
<dbReference type="RefSeq" id="WP_353863607.1">
    <property type="nucleotide sequence ID" value="NZ_CP088295.1"/>
</dbReference>
<organism evidence="1 2">
    <name type="scientific">Svornostia abyssi</name>
    <dbReference type="NCBI Taxonomy" id="2898438"/>
    <lineage>
        <taxon>Bacteria</taxon>
        <taxon>Bacillati</taxon>
        <taxon>Actinomycetota</taxon>
        <taxon>Thermoleophilia</taxon>
        <taxon>Solirubrobacterales</taxon>
        <taxon>Baekduiaceae</taxon>
        <taxon>Svornostia</taxon>
    </lineage>
</organism>
<gene>
    <name evidence="1" type="ORF">LRS13_20825</name>
</gene>
<evidence type="ECO:0000313" key="2">
    <source>
        <dbReference type="Proteomes" id="UP001058860"/>
    </source>
</evidence>
<protein>
    <submittedName>
        <fullName evidence="1">STAS/SEC14 domain-containing protein</fullName>
    </submittedName>
</protein>
<dbReference type="Proteomes" id="UP001058860">
    <property type="component" value="Chromosome"/>
</dbReference>
<proteinExistence type="predicted"/>
<reference evidence="2" key="1">
    <citation type="submission" date="2021-11" db="EMBL/GenBank/DDBJ databases">
        <title>Cultivation dependent microbiological survey of springs from the worlds oldest radium mine currently devoted to the extraction of radon-saturated water.</title>
        <authorList>
            <person name="Kapinusova G."/>
            <person name="Smrhova T."/>
            <person name="Strejcek M."/>
            <person name="Suman J."/>
            <person name="Jani K."/>
            <person name="Pajer P."/>
            <person name="Uhlik O."/>
        </authorList>
    </citation>
    <scope>NUCLEOTIDE SEQUENCE [LARGE SCALE GENOMIC DNA]</scope>
    <source>
        <strain evidence="2">J379</strain>
    </source>
</reference>